<feature type="domain" description="Peptidase M24" evidence="6">
    <location>
        <begin position="141"/>
        <end position="344"/>
    </location>
</feature>
<proteinExistence type="inferred from homology"/>
<evidence type="ECO:0000259" key="7">
    <source>
        <dbReference type="Pfam" id="PF01321"/>
    </source>
</evidence>
<dbReference type="KEGG" id="bmei:Spa11_26060"/>
<evidence type="ECO:0000313" key="9">
    <source>
        <dbReference type="Proteomes" id="UP000316426"/>
    </source>
</evidence>
<dbReference type="PANTHER" id="PTHR46112:SF3">
    <property type="entry name" value="AMINOPEPTIDASE YPDF"/>
    <property type="match status" value="1"/>
</dbReference>
<dbReference type="GO" id="GO:0046872">
    <property type="term" value="F:metal ion binding"/>
    <property type="evidence" value="ECO:0007669"/>
    <property type="project" value="UniProtKB-KW"/>
</dbReference>
<dbReference type="Proteomes" id="UP000316426">
    <property type="component" value="Chromosome"/>
</dbReference>
<dbReference type="Gene3D" id="3.40.350.10">
    <property type="entry name" value="Creatinase/prolidase N-terminal domain"/>
    <property type="match status" value="1"/>
</dbReference>
<accession>A0A518K9F0</accession>
<dbReference type="InterPro" id="IPR001131">
    <property type="entry name" value="Peptidase_M24B_aminopep-P_CS"/>
</dbReference>
<dbReference type="RefSeq" id="WP_145112777.1">
    <property type="nucleotide sequence ID" value="NZ_CP036349.1"/>
</dbReference>
<gene>
    <name evidence="8" type="ORF">Spa11_26060</name>
</gene>
<feature type="domain" description="Creatinase N-terminal" evidence="7">
    <location>
        <begin position="7"/>
        <end position="134"/>
    </location>
</feature>
<dbReference type="SUPFAM" id="SSF55920">
    <property type="entry name" value="Creatinase/aminopeptidase"/>
    <property type="match status" value="1"/>
</dbReference>
<sequence length="362" mass="39682">MSTHEKRRANLRKLLRRQKVDALLVTSFHNVTYLTGFTGDDSYLLVTGDDAVLVTDPRYTTQLEDECPRLRLLVREPGERILPTTAKLLEKKSVGVLGFEEDSLTAGSLRQLKEEAPAVRFEGQAGLVESLRAVKDREEVEAIRHAAYVAKRAFNVVRAAWTPDATEADLARELEYQARRFGGKCLSFPAIVAAGPRAALPHASPTDAVVGDYDFTLIDWGVFAPLYASDLTRMVFHVEPSKKMQKVYSIVLEAQLAAIDAIRPGVKCEDVDAAARNVITKAGYGKEFGHGLGHGVGLEIHEGPRMGRNMPNELVPGMVVTVEPGIYLPGWGGVRIEDDVLVTKTGHELLSDVPKSIESSVL</sequence>
<dbReference type="InterPro" id="IPR036005">
    <property type="entry name" value="Creatinase/aminopeptidase-like"/>
</dbReference>
<dbReference type="AlphaFoldDB" id="A0A518K9F0"/>
<keyword evidence="1" id="KW-0645">Protease</keyword>
<dbReference type="PANTHER" id="PTHR46112">
    <property type="entry name" value="AMINOPEPTIDASE"/>
    <property type="match status" value="1"/>
</dbReference>
<dbReference type="EC" id="3.4.-.-" evidence="8"/>
<dbReference type="EMBL" id="CP036349">
    <property type="protein sequence ID" value="QDV74403.1"/>
    <property type="molecule type" value="Genomic_DNA"/>
</dbReference>
<dbReference type="InterPro" id="IPR000587">
    <property type="entry name" value="Creatinase_N"/>
</dbReference>
<keyword evidence="2 5" id="KW-0479">Metal-binding</keyword>
<evidence type="ECO:0000256" key="5">
    <source>
        <dbReference type="RuleBase" id="RU000590"/>
    </source>
</evidence>
<reference evidence="8 9" key="1">
    <citation type="submission" date="2019-02" db="EMBL/GenBank/DDBJ databases">
        <title>Deep-cultivation of Planctomycetes and their phenomic and genomic characterization uncovers novel biology.</title>
        <authorList>
            <person name="Wiegand S."/>
            <person name="Jogler M."/>
            <person name="Boedeker C."/>
            <person name="Pinto D."/>
            <person name="Vollmers J."/>
            <person name="Rivas-Marin E."/>
            <person name="Kohn T."/>
            <person name="Peeters S.H."/>
            <person name="Heuer A."/>
            <person name="Rast P."/>
            <person name="Oberbeckmann S."/>
            <person name="Bunk B."/>
            <person name="Jeske O."/>
            <person name="Meyerdierks A."/>
            <person name="Storesund J.E."/>
            <person name="Kallscheuer N."/>
            <person name="Luecker S."/>
            <person name="Lage O.M."/>
            <person name="Pohl T."/>
            <person name="Merkel B.J."/>
            <person name="Hornburger P."/>
            <person name="Mueller R.-W."/>
            <person name="Bruemmer F."/>
            <person name="Labrenz M."/>
            <person name="Spormann A.M."/>
            <person name="Op den Camp H."/>
            <person name="Overmann J."/>
            <person name="Amann R."/>
            <person name="Jetten M.S.M."/>
            <person name="Mascher T."/>
            <person name="Medema M.H."/>
            <person name="Devos D.P."/>
            <person name="Kaster A.-K."/>
            <person name="Ovreas L."/>
            <person name="Rohde M."/>
            <person name="Galperin M.Y."/>
            <person name="Jogler C."/>
        </authorList>
    </citation>
    <scope>NUCLEOTIDE SEQUENCE [LARGE SCALE GENOMIC DNA]</scope>
    <source>
        <strain evidence="8 9">Spa11</strain>
    </source>
</reference>
<dbReference type="GO" id="GO:0006508">
    <property type="term" value="P:proteolysis"/>
    <property type="evidence" value="ECO:0007669"/>
    <property type="project" value="UniProtKB-KW"/>
</dbReference>
<dbReference type="InterPro" id="IPR000994">
    <property type="entry name" value="Pept_M24"/>
</dbReference>
<evidence type="ECO:0000313" key="8">
    <source>
        <dbReference type="EMBL" id="QDV74403.1"/>
    </source>
</evidence>
<dbReference type="Pfam" id="PF00557">
    <property type="entry name" value="Peptidase_M24"/>
    <property type="match status" value="1"/>
</dbReference>
<keyword evidence="9" id="KW-1185">Reference proteome</keyword>
<protein>
    <submittedName>
        <fullName evidence="8">Putative peptidase</fullName>
        <ecNumber evidence="8">3.4.-.-</ecNumber>
    </submittedName>
</protein>
<dbReference type="Gene3D" id="3.90.230.10">
    <property type="entry name" value="Creatinase/methionine aminopeptidase superfamily"/>
    <property type="match status" value="1"/>
</dbReference>
<evidence type="ECO:0000256" key="4">
    <source>
        <dbReference type="ARBA" id="ARBA00023049"/>
    </source>
</evidence>
<keyword evidence="3 8" id="KW-0378">Hydrolase</keyword>
<comment type="similarity">
    <text evidence="5">Belongs to the peptidase M24B family.</text>
</comment>
<dbReference type="SUPFAM" id="SSF53092">
    <property type="entry name" value="Creatinase/prolidase N-terminal domain"/>
    <property type="match status" value="1"/>
</dbReference>
<organism evidence="8 9">
    <name type="scientific">Botrimarina mediterranea</name>
    <dbReference type="NCBI Taxonomy" id="2528022"/>
    <lineage>
        <taxon>Bacteria</taxon>
        <taxon>Pseudomonadati</taxon>
        <taxon>Planctomycetota</taxon>
        <taxon>Planctomycetia</taxon>
        <taxon>Pirellulales</taxon>
        <taxon>Lacipirellulaceae</taxon>
        <taxon>Botrimarina</taxon>
    </lineage>
</organism>
<evidence type="ECO:0000256" key="2">
    <source>
        <dbReference type="ARBA" id="ARBA00022723"/>
    </source>
</evidence>
<dbReference type="InterPro" id="IPR029149">
    <property type="entry name" value="Creatin/AminoP/Spt16_N"/>
</dbReference>
<dbReference type="InterPro" id="IPR050659">
    <property type="entry name" value="Peptidase_M24B"/>
</dbReference>
<evidence type="ECO:0000259" key="6">
    <source>
        <dbReference type="Pfam" id="PF00557"/>
    </source>
</evidence>
<name>A0A518K9F0_9BACT</name>
<dbReference type="GO" id="GO:0008237">
    <property type="term" value="F:metallopeptidase activity"/>
    <property type="evidence" value="ECO:0007669"/>
    <property type="project" value="UniProtKB-KW"/>
</dbReference>
<evidence type="ECO:0000256" key="1">
    <source>
        <dbReference type="ARBA" id="ARBA00022670"/>
    </source>
</evidence>
<evidence type="ECO:0000256" key="3">
    <source>
        <dbReference type="ARBA" id="ARBA00022801"/>
    </source>
</evidence>
<keyword evidence="4" id="KW-0482">Metalloprotease</keyword>
<dbReference type="Pfam" id="PF01321">
    <property type="entry name" value="Creatinase_N"/>
    <property type="match status" value="1"/>
</dbReference>
<dbReference type="PROSITE" id="PS00491">
    <property type="entry name" value="PROLINE_PEPTIDASE"/>
    <property type="match status" value="1"/>
</dbReference>